<evidence type="ECO:0000256" key="5">
    <source>
        <dbReference type="SAM" id="SignalP"/>
    </source>
</evidence>
<dbReference type="Gene3D" id="2.115.10.20">
    <property type="entry name" value="Glycosyl hydrolase domain, family 43"/>
    <property type="match status" value="1"/>
</dbReference>
<accession>A0A2V3PL96</accession>
<proteinExistence type="inferred from homology"/>
<dbReference type="OrthoDB" id="9763933at2"/>
<keyword evidence="2 4" id="KW-0378">Hydrolase</keyword>
<dbReference type="EMBL" id="QICL01000036">
    <property type="protein sequence ID" value="PXV59398.1"/>
    <property type="molecule type" value="Genomic_DNA"/>
</dbReference>
<keyword evidence="3 4" id="KW-0326">Glycosidase</keyword>
<feature type="chain" id="PRO_5016133763" evidence="5">
    <location>
        <begin position="20"/>
        <end position="333"/>
    </location>
</feature>
<dbReference type="PANTHER" id="PTHR42812:SF14">
    <property type="entry name" value="SECRETED PROTEIN"/>
    <property type="match status" value="1"/>
</dbReference>
<dbReference type="InterPro" id="IPR006710">
    <property type="entry name" value="Glyco_hydro_43"/>
</dbReference>
<reference evidence="6 7" key="1">
    <citation type="submission" date="2018-03" db="EMBL/GenBank/DDBJ databases">
        <title>Genomic Encyclopedia of Archaeal and Bacterial Type Strains, Phase II (KMG-II): from individual species to whole genera.</title>
        <authorList>
            <person name="Goeker M."/>
        </authorList>
    </citation>
    <scope>NUCLEOTIDE SEQUENCE [LARGE SCALE GENOMIC DNA]</scope>
    <source>
        <strain evidence="6 7">DSM 100214</strain>
    </source>
</reference>
<gene>
    <name evidence="6" type="ORF">CLV62_13619</name>
</gene>
<dbReference type="InterPro" id="IPR051795">
    <property type="entry name" value="Glycosyl_Hydrlase_43"/>
</dbReference>
<dbReference type="RefSeq" id="WP_110312326.1">
    <property type="nucleotide sequence ID" value="NZ_QICL01000036.1"/>
</dbReference>
<comment type="similarity">
    <text evidence="1 4">Belongs to the glycosyl hydrolase 43 family.</text>
</comment>
<name>A0A2V3PL96_9BACT</name>
<evidence type="ECO:0000256" key="4">
    <source>
        <dbReference type="RuleBase" id="RU361187"/>
    </source>
</evidence>
<feature type="signal peptide" evidence="5">
    <location>
        <begin position="1"/>
        <end position="19"/>
    </location>
</feature>
<dbReference type="Proteomes" id="UP000247973">
    <property type="component" value="Unassembled WGS sequence"/>
</dbReference>
<organism evidence="6 7">
    <name type="scientific">Dysgonomonas alginatilytica</name>
    <dbReference type="NCBI Taxonomy" id="1605892"/>
    <lineage>
        <taxon>Bacteria</taxon>
        <taxon>Pseudomonadati</taxon>
        <taxon>Bacteroidota</taxon>
        <taxon>Bacteroidia</taxon>
        <taxon>Bacteroidales</taxon>
        <taxon>Dysgonomonadaceae</taxon>
        <taxon>Dysgonomonas</taxon>
    </lineage>
</organism>
<dbReference type="PANTHER" id="PTHR42812">
    <property type="entry name" value="BETA-XYLOSIDASE"/>
    <property type="match status" value="1"/>
</dbReference>
<dbReference type="AlphaFoldDB" id="A0A2V3PL96"/>
<comment type="caution">
    <text evidence="6">The sequence shown here is derived from an EMBL/GenBank/DDBJ whole genome shotgun (WGS) entry which is preliminary data.</text>
</comment>
<keyword evidence="7" id="KW-1185">Reference proteome</keyword>
<dbReference type="InterPro" id="IPR023296">
    <property type="entry name" value="Glyco_hydro_beta-prop_sf"/>
</dbReference>
<evidence type="ECO:0000256" key="2">
    <source>
        <dbReference type="ARBA" id="ARBA00022801"/>
    </source>
</evidence>
<dbReference type="GO" id="GO:0005975">
    <property type="term" value="P:carbohydrate metabolic process"/>
    <property type="evidence" value="ECO:0007669"/>
    <property type="project" value="InterPro"/>
</dbReference>
<evidence type="ECO:0000313" key="7">
    <source>
        <dbReference type="Proteomes" id="UP000247973"/>
    </source>
</evidence>
<evidence type="ECO:0000256" key="1">
    <source>
        <dbReference type="ARBA" id="ARBA00009865"/>
    </source>
</evidence>
<keyword evidence="5" id="KW-0732">Signal</keyword>
<dbReference type="GO" id="GO:0004553">
    <property type="term" value="F:hydrolase activity, hydrolyzing O-glycosyl compounds"/>
    <property type="evidence" value="ECO:0007669"/>
    <property type="project" value="InterPro"/>
</dbReference>
<dbReference type="Pfam" id="PF04616">
    <property type="entry name" value="Glyco_hydro_43"/>
    <property type="match status" value="1"/>
</dbReference>
<dbReference type="SUPFAM" id="SSF75005">
    <property type="entry name" value="Arabinanase/levansucrase/invertase"/>
    <property type="match status" value="1"/>
</dbReference>
<dbReference type="CDD" id="cd08981">
    <property type="entry name" value="GH43_Bt1873-like"/>
    <property type="match status" value="1"/>
</dbReference>
<evidence type="ECO:0000313" key="6">
    <source>
        <dbReference type="EMBL" id="PXV59398.1"/>
    </source>
</evidence>
<evidence type="ECO:0000256" key="3">
    <source>
        <dbReference type="ARBA" id="ARBA00023295"/>
    </source>
</evidence>
<protein>
    <submittedName>
        <fullName evidence="6">Glycosyl hydrolase family 43</fullName>
    </submittedName>
</protein>
<sequence length="333" mass="38043">MKVYLIVVACFIFSALSSANRQLHSEDKQQGVPLDSIALSDPAILADTRTNTYYMTGTGGKLWKSKDLKYWTGPYNVVQIDTTSWMGHKPMIWAAELHKYQDKYFYFATFTNPAVKIDSFRGNDIERRACHILVSNNPDGPYVPMKDPVYLPENKPTLDGTFWIDKDGLPYMIYCYEWLQTWDGTMEKIELKPDLSGSVGEGKLLFKSSDSPWSREKDKSGNIKPNMVTDGPYLFTTGIGRLGMIWTSWIYDVYTQGVAYSESGTLDGPWIHEKDPITPPNFGHGMLFQTFEGKWLMSVHSHKDINGKYRRIPHLFEVDLSGDKLKVGKIYRP</sequence>